<accession>A0A0A9BK86</accession>
<dbReference type="AlphaFoldDB" id="A0A0A9BK86"/>
<sequence>MRPWPWRAAGTTRSGTRPWRTASSS</sequence>
<evidence type="ECO:0000256" key="1">
    <source>
        <dbReference type="SAM" id="MobiDB-lite"/>
    </source>
</evidence>
<organism evidence="2">
    <name type="scientific">Arundo donax</name>
    <name type="common">Giant reed</name>
    <name type="synonym">Donax arundinaceus</name>
    <dbReference type="NCBI Taxonomy" id="35708"/>
    <lineage>
        <taxon>Eukaryota</taxon>
        <taxon>Viridiplantae</taxon>
        <taxon>Streptophyta</taxon>
        <taxon>Embryophyta</taxon>
        <taxon>Tracheophyta</taxon>
        <taxon>Spermatophyta</taxon>
        <taxon>Magnoliopsida</taxon>
        <taxon>Liliopsida</taxon>
        <taxon>Poales</taxon>
        <taxon>Poaceae</taxon>
        <taxon>PACMAD clade</taxon>
        <taxon>Arundinoideae</taxon>
        <taxon>Arundineae</taxon>
        <taxon>Arundo</taxon>
    </lineage>
</organism>
<reference evidence="2" key="2">
    <citation type="journal article" date="2015" name="Data Brief">
        <title>Shoot transcriptome of the giant reed, Arundo donax.</title>
        <authorList>
            <person name="Barrero R.A."/>
            <person name="Guerrero F.D."/>
            <person name="Moolhuijzen P."/>
            <person name="Goolsby J.A."/>
            <person name="Tidwell J."/>
            <person name="Bellgard S.E."/>
            <person name="Bellgard M.I."/>
        </authorList>
    </citation>
    <scope>NUCLEOTIDE SEQUENCE</scope>
    <source>
        <tissue evidence="2">Shoot tissue taken approximately 20 cm above the soil surface</tissue>
    </source>
</reference>
<dbReference type="EMBL" id="GBRH01238218">
    <property type="protein sequence ID" value="JAD59677.1"/>
    <property type="molecule type" value="Transcribed_RNA"/>
</dbReference>
<name>A0A0A9BK86_ARUDO</name>
<proteinExistence type="predicted"/>
<evidence type="ECO:0000313" key="2">
    <source>
        <dbReference type="EMBL" id="JAD59677.1"/>
    </source>
</evidence>
<reference evidence="2" key="1">
    <citation type="submission" date="2014-09" db="EMBL/GenBank/DDBJ databases">
        <authorList>
            <person name="Magalhaes I.L.F."/>
            <person name="Oliveira U."/>
            <person name="Santos F.R."/>
            <person name="Vidigal T.H.D.A."/>
            <person name="Brescovit A.D."/>
            <person name="Santos A.J."/>
        </authorList>
    </citation>
    <scope>NUCLEOTIDE SEQUENCE</scope>
    <source>
        <tissue evidence="2">Shoot tissue taken approximately 20 cm above the soil surface</tissue>
    </source>
</reference>
<feature type="compositionally biased region" description="Polar residues" evidence="1">
    <location>
        <begin position="11"/>
        <end position="25"/>
    </location>
</feature>
<feature type="region of interest" description="Disordered" evidence="1">
    <location>
        <begin position="1"/>
        <end position="25"/>
    </location>
</feature>
<protein>
    <submittedName>
        <fullName evidence="2">Uncharacterized protein</fullName>
    </submittedName>
</protein>